<dbReference type="PANTHER" id="PTHR43142">
    <property type="entry name" value="CARBOXYLIC ESTER HYDROLASE"/>
    <property type="match status" value="1"/>
</dbReference>
<feature type="compositionally biased region" description="Basic residues" evidence="4">
    <location>
        <begin position="1"/>
        <end position="17"/>
    </location>
</feature>
<dbReference type="Pfam" id="PF00135">
    <property type="entry name" value="COesterase"/>
    <property type="match status" value="1"/>
</dbReference>
<keyword evidence="7" id="KW-1185">Reference proteome</keyword>
<dbReference type="InterPro" id="IPR029058">
    <property type="entry name" value="AB_hydrolase_fold"/>
</dbReference>
<dbReference type="EMBL" id="VRMG01000015">
    <property type="protein sequence ID" value="TXN28370.1"/>
    <property type="molecule type" value="Genomic_DNA"/>
</dbReference>
<feature type="domain" description="Carboxylesterase type B" evidence="5">
    <location>
        <begin position="45"/>
        <end position="529"/>
    </location>
</feature>
<evidence type="ECO:0000256" key="1">
    <source>
        <dbReference type="ARBA" id="ARBA00005964"/>
    </source>
</evidence>
<dbReference type="PANTHER" id="PTHR43142:SF1">
    <property type="entry name" value="CARBOXYLIC ESTER HYDROLASE"/>
    <property type="match status" value="1"/>
</dbReference>
<accession>A0A5C8UM55</accession>
<proteinExistence type="inferred from homology"/>
<dbReference type="InterPro" id="IPR019826">
    <property type="entry name" value="Carboxylesterase_B_AS"/>
</dbReference>
<organism evidence="6 7">
    <name type="scientific">Lacisediminihabitans profunda</name>
    <dbReference type="NCBI Taxonomy" id="2594790"/>
    <lineage>
        <taxon>Bacteria</taxon>
        <taxon>Bacillati</taxon>
        <taxon>Actinomycetota</taxon>
        <taxon>Actinomycetes</taxon>
        <taxon>Micrococcales</taxon>
        <taxon>Microbacteriaceae</taxon>
        <taxon>Lacisediminihabitans</taxon>
    </lineage>
</organism>
<dbReference type="AlphaFoldDB" id="A0A5C8UM55"/>
<dbReference type="InterPro" id="IPR002018">
    <property type="entry name" value="CarbesteraseB"/>
</dbReference>
<dbReference type="GO" id="GO:0016787">
    <property type="term" value="F:hydrolase activity"/>
    <property type="evidence" value="ECO:0007669"/>
    <property type="project" value="UniProtKB-KW"/>
</dbReference>
<dbReference type="Gene3D" id="3.40.50.1820">
    <property type="entry name" value="alpha/beta hydrolase"/>
    <property type="match status" value="1"/>
</dbReference>
<dbReference type="EC" id="3.1.1.-" evidence="3"/>
<protein>
    <recommendedName>
        <fullName evidence="3">Carboxylic ester hydrolase</fullName>
        <ecNumber evidence="3">3.1.1.-</ecNumber>
    </recommendedName>
</protein>
<feature type="region of interest" description="Disordered" evidence="4">
    <location>
        <begin position="77"/>
        <end position="105"/>
    </location>
</feature>
<dbReference type="Proteomes" id="UP000321379">
    <property type="component" value="Unassembled WGS sequence"/>
</dbReference>
<comment type="similarity">
    <text evidence="1 3">Belongs to the type-B carboxylesterase/lipase family.</text>
</comment>
<dbReference type="PROSITE" id="PS00122">
    <property type="entry name" value="CARBOXYLESTERASE_B_1"/>
    <property type="match status" value="1"/>
</dbReference>
<evidence type="ECO:0000313" key="7">
    <source>
        <dbReference type="Proteomes" id="UP000321379"/>
    </source>
</evidence>
<evidence type="ECO:0000256" key="2">
    <source>
        <dbReference type="ARBA" id="ARBA00022801"/>
    </source>
</evidence>
<name>A0A5C8UM55_9MICO</name>
<sequence length="531" mass="56547">MGHRPRRPRASRPHQRARGLPCRAGGWRLRHPGLGGIRPTVNITAETEQGTVVGTRGPLAVVFHGVPYAAPPVGRARFEAPAPPPHWSGERDARLPGPNAPQPRRDRFGQLDLSPFFADGWHHGDDYLTLSISAPPEAHRAPVVVWVHGGAFLAGSTRAPAYDGESFARDGVVFVGVNLRVGAAGFLRLPDAPDNRGVLDVAAALGWVQRNIAAFGGDPGAVTLMGQSAGAIIVMDLLGRPDIHTLISRAIVQSGTGLGGLTGEQADVVTGALAAAIGVAPSAAGLADVSDEELVAAFPRLMDVDITRPGARAPMDGIVRYGVVSDRQPLVSLPDGAGVGIPLLIGSNLDEAALYVPQSDRSDASAERALHAAAARLNADPDTIVEAYWRPDRTPDEAHIALLSDGMFGLGTRLFAEAHSRAGLASTYVYEFEWRSDALQNRLGASHLMELPFVFDNARMPSLHGPDRLLGDTPPPRDLAERMHDSWIRFVTEGDPGWPAFTGPDGPVQRIGRSWTVQHAHRSAEFAAWGR</sequence>
<feature type="region of interest" description="Disordered" evidence="4">
    <location>
        <begin position="1"/>
        <end position="21"/>
    </location>
</feature>
<reference evidence="6 7" key="1">
    <citation type="submission" date="2019-08" db="EMBL/GenBank/DDBJ databases">
        <title>Bacterial whole genome sequence for Glaciihabitans sp. CHu50b-6-2.</title>
        <authorList>
            <person name="Jin L."/>
        </authorList>
    </citation>
    <scope>NUCLEOTIDE SEQUENCE [LARGE SCALE GENOMIC DNA]</scope>
    <source>
        <strain evidence="6 7">CHu50b-6-2</strain>
    </source>
</reference>
<comment type="caution">
    <text evidence="6">The sequence shown here is derived from an EMBL/GenBank/DDBJ whole genome shotgun (WGS) entry which is preliminary data.</text>
</comment>
<evidence type="ECO:0000256" key="3">
    <source>
        <dbReference type="RuleBase" id="RU361235"/>
    </source>
</evidence>
<keyword evidence="2 3" id="KW-0378">Hydrolase</keyword>
<evidence type="ECO:0000313" key="6">
    <source>
        <dbReference type="EMBL" id="TXN28370.1"/>
    </source>
</evidence>
<evidence type="ECO:0000256" key="4">
    <source>
        <dbReference type="SAM" id="MobiDB-lite"/>
    </source>
</evidence>
<dbReference type="SUPFAM" id="SSF53474">
    <property type="entry name" value="alpha/beta-Hydrolases"/>
    <property type="match status" value="1"/>
</dbReference>
<evidence type="ECO:0000259" key="5">
    <source>
        <dbReference type="Pfam" id="PF00135"/>
    </source>
</evidence>
<gene>
    <name evidence="6" type="ORF">FVP33_18055</name>
</gene>